<protein>
    <recommendedName>
        <fullName evidence="5">Pectinesterase inhibitor domain-containing protein</fullName>
    </recommendedName>
</protein>
<keyword evidence="4" id="KW-0812">Transmembrane</keyword>
<comment type="similarity">
    <text evidence="3">Belongs to the PMEI family.</text>
</comment>
<keyword evidence="4" id="KW-1133">Transmembrane helix</keyword>
<evidence type="ECO:0000256" key="1">
    <source>
        <dbReference type="ARBA" id="ARBA00022729"/>
    </source>
</evidence>
<evidence type="ECO:0000256" key="4">
    <source>
        <dbReference type="SAM" id="Phobius"/>
    </source>
</evidence>
<feature type="domain" description="Pectinesterase inhibitor" evidence="5">
    <location>
        <begin position="289"/>
        <end position="433"/>
    </location>
</feature>
<proteinExistence type="inferred from homology"/>
<dbReference type="Gene3D" id="1.20.140.40">
    <property type="entry name" value="Invertase/pectin methylesterase inhibitor family protein"/>
    <property type="match status" value="2"/>
</dbReference>
<feature type="domain" description="Pectinesterase inhibitor" evidence="5">
    <location>
        <begin position="76"/>
        <end position="230"/>
    </location>
</feature>
<dbReference type="InterPro" id="IPR034087">
    <property type="entry name" value="C/VIF1"/>
</dbReference>
<dbReference type="SUPFAM" id="SSF101148">
    <property type="entry name" value="Plant invertase/pectin methylesterase inhibitor"/>
    <property type="match status" value="2"/>
</dbReference>
<evidence type="ECO:0000259" key="5">
    <source>
        <dbReference type="SMART" id="SM00856"/>
    </source>
</evidence>
<dbReference type="PANTHER" id="PTHR36710:SF18">
    <property type="entry name" value="PECTINESTERASE INHIBITOR 5-RELATED"/>
    <property type="match status" value="1"/>
</dbReference>
<sequence length="440" mass="48861">MCPTTATRWWYTSAFRWPEFDFSLSSSVFRWPGGFDLSYLTSGWSLESFRWFDLSIVDDLVWTFISLVESLALPNKLDDLIESTCKQTPNYNLCISSLQSDPRSSKATNVEGLGLVMVDVVKSKAQATLDRINQLLKQQKSSSTSTGTTTSTLKQALDQCALNYGAILNGDIPQATEAFTKGDFKFAQQGSDDAANEANLCENEFTPSGSSPITQMNKDVHDVAVVTSSMAKMLLFAYYHLKIITHKLFHFKSNKRKRMKKNSISLLLFHITLFILLKSHYCYVLPLNEGNDLIEQTCKKTPHYDLCVSTLKSNPESSDSDLRGLAHIMVDTVLSKASDTLNFIRALLKQAPDENLEKSLAYCAELYIPVVKYSLPQVIDALTGGHFGFANYGISDAAKQAQACEKTFSGSDKSPLAEKNTLLHDLSEVAAAIINIILKD</sequence>
<accession>A0A7J6ESL1</accession>
<dbReference type="NCBIfam" id="TIGR01614">
    <property type="entry name" value="PME_inhib"/>
    <property type="match status" value="2"/>
</dbReference>
<name>A0A7J6ESL1_CANSA</name>
<organism evidence="6 7">
    <name type="scientific">Cannabis sativa</name>
    <name type="common">Hemp</name>
    <name type="synonym">Marijuana</name>
    <dbReference type="NCBI Taxonomy" id="3483"/>
    <lineage>
        <taxon>Eukaryota</taxon>
        <taxon>Viridiplantae</taxon>
        <taxon>Streptophyta</taxon>
        <taxon>Embryophyta</taxon>
        <taxon>Tracheophyta</taxon>
        <taxon>Spermatophyta</taxon>
        <taxon>Magnoliopsida</taxon>
        <taxon>eudicotyledons</taxon>
        <taxon>Gunneridae</taxon>
        <taxon>Pentapetalae</taxon>
        <taxon>rosids</taxon>
        <taxon>fabids</taxon>
        <taxon>Rosales</taxon>
        <taxon>Cannabaceae</taxon>
        <taxon>Cannabis</taxon>
    </lineage>
</organism>
<keyword evidence="4" id="KW-0472">Membrane</keyword>
<feature type="transmembrane region" description="Helical" evidence="4">
    <location>
        <begin position="262"/>
        <end position="281"/>
    </location>
</feature>
<dbReference type="EMBL" id="JAATIP010000192">
    <property type="protein sequence ID" value="KAF4361422.1"/>
    <property type="molecule type" value="Genomic_DNA"/>
</dbReference>
<keyword evidence="2" id="KW-1015">Disulfide bond</keyword>
<dbReference type="FunFam" id="1.20.140.40:FF:000009">
    <property type="entry name" value="Invertase/pectin methylesterase inhibitor family protein"/>
    <property type="match status" value="2"/>
</dbReference>
<dbReference type="GO" id="GO:0004857">
    <property type="term" value="F:enzyme inhibitor activity"/>
    <property type="evidence" value="ECO:0007669"/>
    <property type="project" value="InterPro"/>
</dbReference>
<dbReference type="PANTHER" id="PTHR36710">
    <property type="entry name" value="PECTINESTERASE INHIBITOR-LIKE"/>
    <property type="match status" value="1"/>
</dbReference>
<evidence type="ECO:0000313" key="7">
    <source>
        <dbReference type="Proteomes" id="UP000525078"/>
    </source>
</evidence>
<keyword evidence="1" id="KW-0732">Signal</keyword>
<dbReference type="Proteomes" id="UP000525078">
    <property type="component" value="Unassembled WGS sequence"/>
</dbReference>
<dbReference type="Pfam" id="PF04043">
    <property type="entry name" value="PMEI"/>
    <property type="match status" value="2"/>
</dbReference>
<comment type="caution">
    <text evidence="6">The sequence shown here is derived from an EMBL/GenBank/DDBJ whole genome shotgun (WGS) entry which is preliminary data.</text>
</comment>
<evidence type="ECO:0000313" key="6">
    <source>
        <dbReference type="EMBL" id="KAF4361422.1"/>
    </source>
</evidence>
<dbReference type="InterPro" id="IPR006501">
    <property type="entry name" value="Pectinesterase_inhib_dom"/>
</dbReference>
<dbReference type="CDD" id="cd15796">
    <property type="entry name" value="CIF_like"/>
    <property type="match status" value="2"/>
</dbReference>
<reference evidence="6 7" key="1">
    <citation type="journal article" date="2020" name="bioRxiv">
        <title>Sequence and annotation of 42 cannabis genomes reveals extensive copy number variation in cannabinoid synthesis and pathogen resistance genes.</title>
        <authorList>
            <person name="Mckernan K.J."/>
            <person name="Helbert Y."/>
            <person name="Kane L.T."/>
            <person name="Ebling H."/>
            <person name="Zhang L."/>
            <person name="Liu B."/>
            <person name="Eaton Z."/>
            <person name="Mclaughlin S."/>
            <person name="Kingan S."/>
            <person name="Baybayan P."/>
            <person name="Concepcion G."/>
            <person name="Jordan M."/>
            <person name="Riva A."/>
            <person name="Barbazuk W."/>
            <person name="Harkins T."/>
        </authorList>
    </citation>
    <scope>NUCLEOTIDE SEQUENCE [LARGE SCALE GENOMIC DNA]</scope>
    <source>
        <strain evidence="7">cv. Jamaican Lion 4</strain>
        <tissue evidence="6">Leaf</tissue>
    </source>
</reference>
<gene>
    <name evidence="6" type="ORF">F8388_012882</name>
</gene>
<evidence type="ECO:0000256" key="2">
    <source>
        <dbReference type="ARBA" id="ARBA00023157"/>
    </source>
</evidence>
<dbReference type="SMART" id="SM00856">
    <property type="entry name" value="PMEI"/>
    <property type="match status" value="2"/>
</dbReference>
<evidence type="ECO:0000256" key="3">
    <source>
        <dbReference type="ARBA" id="ARBA00038471"/>
    </source>
</evidence>
<dbReference type="InterPro" id="IPR035513">
    <property type="entry name" value="Invertase/methylesterase_inhib"/>
</dbReference>
<dbReference type="InterPro" id="IPR052421">
    <property type="entry name" value="PCW_Enzyme_Inhibitor"/>
</dbReference>
<dbReference type="AlphaFoldDB" id="A0A7J6ESL1"/>